<evidence type="ECO:0000313" key="2">
    <source>
        <dbReference type="Proteomes" id="UP000265703"/>
    </source>
</evidence>
<dbReference type="Proteomes" id="UP000265703">
    <property type="component" value="Unassembled WGS sequence"/>
</dbReference>
<dbReference type="EMBL" id="QKYT01000242">
    <property type="protein sequence ID" value="RIA88883.1"/>
    <property type="molecule type" value="Genomic_DNA"/>
</dbReference>
<comment type="caution">
    <text evidence="1">The sequence shown here is derived from an EMBL/GenBank/DDBJ whole genome shotgun (WGS) entry which is preliminary data.</text>
</comment>
<proteinExistence type="predicted"/>
<accession>A0A397SRY2</accession>
<name>A0A397SRY2_9GLOM</name>
<keyword evidence="2" id="KW-1185">Reference proteome</keyword>
<evidence type="ECO:0000313" key="1">
    <source>
        <dbReference type="EMBL" id="RIA88883.1"/>
    </source>
</evidence>
<reference evidence="1 2" key="1">
    <citation type="submission" date="2018-06" db="EMBL/GenBank/DDBJ databases">
        <title>Comparative genomics reveals the genomic features of Rhizophagus irregularis, R. cerebriforme, R. diaphanum and Gigaspora rosea, and their symbiotic lifestyle signature.</title>
        <authorList>
            <person name="Morin E."/>
            <person name="San Clemente H."/>
            <person name="Chen E.C.H."/>
            <person name="De La Providencia I."/>
            <person name="Hainaut M."/>
            <person name="Kuo A."/>
            <person name="Kohler A."/>
            <person name="Murat C."/>
            <person name="Tang N."/>
            <person name="Roy S."/>
            <person name="Loubradou J."/>
            <person name="Henrissat B."/>
            <person name="Grigoriev I.V."/>
            <person name="Corradi N."/>
            <person name="Roux C."/>
            <person name="Martin F.M."/>
        </authorList>
    </citation>
    <scope>NUCLEOTIDE SEQUENCE [LARGE SCALE GENOMIC DNA]</scope>
    <source>
        <strain evidence="1 2">DAOM 227022</strain>
    </source>
</reference>
<sequence>MWCSHIYGPFRKIFEENPEIFSKNGYIHMYAKFYEDEKTEMKHLQLELSSQSTSHLEKDKLASVLYDYDSYLTGYKAYFLAKVIVTKNTIPNTLNFKPACISPVRQEIIPLTSYQLLNCKSDIGEIFILSQYAKQPKESDEELTDITSRILDFLNDLWNNPAFSSKFAKSQNKGTYITNVIVPTIQIILKGLSLERSSYVSSAKCQSSTSADRKDKGLSDSLIKRAYQGLLNYSKNPVLLEMISGKPSQIKSYLKHKLEVYENSLNRKCKNPEALKHVHEEDNNR</sequence>
<dbReference type="AlphaFoldDB" id="A0A397SRY2"/>
<organism evidence="1 2">
    <name type="scientific">Glomus cerebriforme</name>
    <dbReference type="NCBI Taxonomy" id="658196"/>
    <lineage>
        <taxon>Eukaryota</taxon>
        <taxon>Fungi</taxon>
        <taxon>Fungi incertae sedis</taxon>
        <taxon>Mucoromycota</taxon>
        <taxon>Glomeromycotina</taxon>
        <taxon>Glomeromycetes</taxon>
        <taxon>Glomerales</taxon>
        <taxon>Glomeraceae</taxon>
        <taxon>Glomus</taxon>
    </lineage>
</organism>
<protein>
    <submittedName>
        <fullName evidence="1">Uncharacterized protein</fullName>
    </submittedName>
</protein>
<gene>
    <name evidence="1" type="ORF">C1645_825656</name>
</gene>
<dbReference type="OrthoDB" id="2398639at2759"/>